<dbReference type="AlphaFoldDB" id="A0A8H6CPR6"/>
<dbReference type="GeneID" id="59293791"/>
<protein>
    <submittedName>
        <fullName evidence="1">Uncharacterized protein</fullName>
    </submittedName>
</protein>
<proteinExistence type="predicted"/>
<evidence type="ECO:0000313" key="1">
    <source>
        <dbReference type="EMBL" id="KAF6227625.1"/>
    </source>
</evidence>
<comment type="caution">
    <text evidence="1">The sequence shown here is derived from an EMBL/GenBank/DDBJ whole genome shotgun (WGS) entry which is preliminary data.</text>
</comment>
<dbReference type="EMBL" id="JACCJC010000084">
    <property type="protein sequence ID" value="KAF6227625.1"/>
    <property type="molecule type" value="Genomic_DNA"/>
</dbReference>
<reference evidence="1 2" key="1">
    <citation type="journal article" date="2020" name="Genomics">
        <title>Complete, high-quality genomes from long-read metagenomic sequencing of two wolf lichen thalli reveals enigmatic genome architecture.</title>
        <authorList>
            <person name="McKenzie S.K."/>
            <person name="Walston R.F."/>
            <person name="Allen J.L."/>
        </authorList>
    </citation>
    <scope>NUCLEOTIDE SEQUENCE [LARGE SCALE GENOMIC DNA]</scope>
    <source>
        <strain evidence="1">WasteWater2</strain>
    </source>
</reference>
<dbReference type="Proteomes" id="UP000578531">
    <property type="component" value="Unassembled WGS sequence"/>
</dbReference>
<accession>A0A8H6CPR6</accession>
<dbReference type="RefSeq" id="XP_037159116.1">
    <property type="nucleotide sequence ID" value="XM_037314027.1"/>
</dbReference>
<organism evidence="1 2">
    <name type="scientific">Letharia columbiana</name>
    <dbReference type="NCBI Taxonomy" id="112416"/>
    <lineage>
        <taxon>Eukaryota</taxon>
        <taxon>Fungi</taxon>
        <taxon>Dikarya</taxon>
        <taxon>Ascomycota</taxon>
        <taxon>Pezizomycotina</taxon>
        <taxon>Lecanoromycetes</taxon>
        <taxon>OSLEUM clade</taxon>
        <taxon>Lecanoromycetidae</taxon>
        <taxon>Lecanorales</taxon>
        <taxon>Lecanorineae</taxon>
        <taxon>Parmeliaceae</taxon>
        <taxon>Letharia</taxon>
    </lineage>
</organism>
<gene>
    <name evidence="1" type="ORF">HO173_012154</name>
</gene>
<keyword evidence="2" id="KW-1185">Reference proteome</keyword>
<sequence length="239" mass="27437">MAGALHSEIIIDPRAHTSLDDTQRCKTVVKKSVGTPIDLRDCVQKIELYTCPNPGSLAKPTERDSESLLKLQHEISQLCHLAHLRQVKLAIWIPQECDAYFEAMTVVESISDACKKLSERLGAGLTVTLPRAWPYDVFEFEYIDELDISWMWTPPSQTHRQCVRDGTARGHEKMRVLIADGVHATGESTLLDELRYAALNLPQRKEEIANMDVWEAWNGVNETEWKWIKETWQRYDAYL</sequence>
<evidence type="ECO:0000313" key="2">
    <source>
        <dbReference type="Proteomes" id="UP000578531"/>
    </source>
</evidence>
<name>A0A8H6CPR6_9LECA</name>